<evidence type="ECO:0000313" key="4">
    <source>
        <dbReference type="Proteomes" id="UP000034044"/>
    </source>
</evidence>
<accession>A0A0G0GB53</accession>
<dbReference type="Pfam" id="PF02616">
    <property type="entry name" value="SMC_ScpA"/>
    <property type="match status" value="1"/>
</dbReference>
<dbReference type="Gene3D" id="1.10.10.580">
    <property type="entry name" value="Structural maintenance of chromosome 1. Chain E"/>
    <property type="match status" value="1"/>
</dbReference>
<comment type="caution">
    <text evidence="3">The sequence shown here is derived from an EMBL/GenBank/DDBJ whole genome shotgun (WGS) entry which is preliminary data.</text>
</comment>
<keyword evidence="2" id="KW-0175">Coiled coil</keyword>
<dbReference type="InterPro" id="IPR003768">
    <property type="entry name" value="ScpA"/>
</dbReference>
<evidence type="ECO:0000313" key="3">
    <source>
        <dbReference type="EMBL" id="KKQ23290.1"/>
    </source>
</evidence>
<gene>
    <name evidence="3" type="ORF">US36_C0002G0015</name>
</gene>
<proteinExistence type="predicted"/>
<organism evidence="3 4">
    <name type="scientific">Candidatus Wolfebacteria bacterium GW2011_GWC1_37_10</name>
    <dbReference type="NCBI Taxonomy" id="1619010"/>
    <lineage>
        <taxon>Bacteria</taxon>
        <taxon>Candidatus Wolfeibacteriota</taxon>
    </lineage>
</organism>
<dbReference type="Proteomes" id="UP000034044">
    <property type="component" value="Unassembled WGS sequence"/>
</dbReference>
<sequence length="237" mass="27447">MKYELKTEKFSGPLEKLLELIEAKKMEITDLSIAEVTADFLNYVRSIEGSHPRLVADFIVVAARLLLIKSKALLPNLEISAEEEADIKDLENRLKRYSNFKPAIVLFKELYEVKNFSISRPYLQNREPIFYPAENIKIENLKSSISEIFRVLSKFAVESEKIELTLIKLEEKIEEIAKKVESGIQQFSSLSKERTKTEIIVLFLALLHLLKDEIIKAEQEERFSDIIIEKSDKINNQ</sequence>
<dbReference type="Gene3D" id="6.10.250.2410">
    <property type="match status" value="1"/>
</dbReference>
<dbReference type="EMBL" id="LBSR01000002">
    <property type="protein sequence ID" value="KKQ23290.1"/>
    <property type="molecule type" value="Genomic_DNA"/>
</dbReference>
<reference evidence="3 4" key="1">
    <citation type="journal article" date="2015" name="Nature">
        <title>rRNA introns, odd ribosomes, and small enigmatic genomes across a large radiation of phyla.</title>
        <authorList>
            <person name="Brown C.T."/>
            <person name="Hug L.A."/>
            <person name="Thomas B.C."/>
            <person name="Sharon I."/>
            <person name="Castelle C.J."/>
            <person name="Singh A."/>
            <person name="Wilkins M.J."/>
            <person name="Williams K.H."/>
            <person name="Banfield J.F."/>
        </authorList>
    </citation>
    <scope>NUCLEOTIDE SEQUENCE [LARGE SCALE GENOMIC DNA]</scope>
</reference>
<name>A0A0G0GB53_9BACT</name>
<evidence type="ECO:0000256" key="2">
    <source>
        <dbReference type="SAM" id="Coils"/>
    </source>
</evidence>
<evidence type="ECO:0000256" key="1">
    <source>
        <dbReference type="ARBA" id="ARBA00044777"/>
    </source>
</evidence>
<dbReference type="PANTHER" id="PTHR33969:SF2">
    <property type="entry name" value="SEGREGATION AND CONDENSATION PROTEIN A"/>
    <property type="match status" value="1"/>
</dbReference>
<protein>
    <recommendedName>
        <fullName evidence="1">Segregation and condensation protein A</fullName>
    </recommendedName>
</protein>
<feature type="coiled-coil region" evidence="2">
    <location>
        <begin position="159"/>
        <end position="186"/>
    </location>
</feature>
<dbReference type="AlphaFoldDB" id="A0A0G0GB53"/>
<dbReference type="InterPro" id="IPR023093">
    <property type="entry name" value="ScpA-like_C"/>
</dbReference>
<dbReference type="PANTHER" id="PTHR33969">
    <property type="entry name" value="SEGREGATION AND CONDENSATION PROTEIN A"/>
    <property type="match status" value="1"/>
</dbReference>